<protein>
    <recommendedName>
        <fullName evidence="1">Clr5 domain-containing protein</fullName>
    </recommendedName>
</protein>
<dbReference type="EMBL" id="FJUX01000033">
    <property type="protein sequence ID" value="CZS97874.1"/>
    <property type="molecule type" value="Genomic_DNA"/>
</dbReference>
<dbReference type="Proteomes" id="UP000178912">
    <property type="component" value="Unassembled WGS sequence"/>
</dbReference>
<evidence type="ECO:0000259" key="1">
    <source>
        <dbReference type="Pfam" id="PF14420"/>
    </source>
</evidence>
<evidence type="ECO:0000313" key="2">
    <source>
        <dbReference type="EMBL" id="CZS97874.1"/>
    </source>
</evidence>
<organism evidence="2 3">
    <name type="scientific">Rhynchosporium agropyri</name>
    <dbReference type="NCBI Taxonomy" id="914238"/>
    <lineage>
        <taxon>Eukaryota</taxon>
        <taxon>Fungi</taxon>
        <taxon>Dikarya</taxon>
        <taxon>Ascomycota</taxon>
        <taxon>Pezizomycotina</taxon>
        <taxon>Leotiomycetes</taxon>
        <taxon>Helotiales</taxon>
        <taxon>Ploettnerulaceae</taxon>
        <taxon>Rhynchosporium</taxon>
    </lineage>
</organism>
<gene>
    <name evidence="2" type="ORF">RAG0_06755</name>
</gene>
<dbReference type="PANTHER" id="PTHR38788">
    <property type="entry name" value="CLR5 DOMAIN-CONTAINING PROTEIN"/>
    <property type="match status" value="1"/>
</dbReference>
<name>A0A1E1KM01_9HELO</name>
<evidence type="ECO:0000313" key="3">
    <source>
        <dbReference type="Proteomes" id="UP000178912"/>
    </source>
</evidence>
<accession>A0A1E1KM01</accession>
<dbReference type="OrthoDB" id="823504at2759"/>
<dbReference type="PANTHER" id="PTHR38788:SF3">
    <property type="entry name" value="CLR5 DOMAIN-CONTAINING PROTEIN"/>
    <property type="match status" value="1"/>
</dbReference>
<dbReference type="AlphaFoldDB" id="A0A1E1KM01"/>
<sequence>MPKDWKYHKAEVERLYTQEGKPLQEVRDILREEHGFNASLRAYQLRIDTWGLSQKNSLTRKPLRVSSEPPAKPDTIQLTSTIHRESPGSGQDLVPARQVEPLRDGRSSFDVVCAFETLLSRWQPKRESTLLCFQHPDFSEWVENSNSNHGPILFKLIEALVPKEEQFMLNKAFLEADLLSHSDPDYPFPAWRYAWKMVLRCDDSEEENYECGTDYCSKDWERAKELLEEDEFISQVAGQAFLDCALVVLAERRLTICKMDPHHSNRRKYLYILKDFRYSGVDVDPIFYKHSLQMIEVDDHKTSHESLRKRAELADEYRHRYLQLINRYALLKKRISHVASVTANGIGPLRRNSSDSTDGNQVSLSEIVAAEQYPSPDTAITASMSNGLPSSPEGVVTVSDSTMPTTREVFDLLFNKWKTLNDFTEYAHSVITSDGWTISIFEPCPVGGDNLFDIIDTEVPEPERVPFITALLVAFSSVNITPLYSPWFIHWWTSVYASPNWDRFLLRLDLPRTKSQLERIMSPEAAKTFIDSAFLLVGERILLGIKTKLVAARRREMNEAQQDTFQKLHKQYTGILREFHARGMKVDQTWTYYLMNIL</sequence>
<dbReference type="Pfam" id="PF14420">
    <property type="entry name" value="Clr5"/>
    <property type="match status" value="1"/>
</dbReference>
<feature type="domain" description="Clr5" evidence="1">
    <location>
        <begin position="1"/>
        <end position="53"/>
    </location>
</feature>
<proteinExistence type="predicted"/>
<keyword evidence="3" id="KW-1185">Reference proteome</keyword>
<dbReference type="InterPro" id="IPR025676">
    <property type="entry name" value="Clr5_dom"/>
</dbReference>
<reference evidence="3" key="1">
    <citation type="submission" date="2016-03" db="EMBL/GenBank/DDBJ databases">
        <authorList>
            <person name="Guldener U."/>
        </authorList>
    </citation>
    <scope>NUCLEOTIDE SEQUENCE [LARGE SCALE GENOMIC DNA]</scope>
    <source>
        <strain evidence="3">04CH-RAC-A.6.1</strain>
    </source>
</reference>